<feature type="binding site" evidence="6">
    <location>
        <position position="96"/>
    </location>
    <ligand>
        <name>GTP</name>
        <dbReference type="ChEBI" id="CHEBI:37565"/>
    </ligand>
</feature>
<evidence type="ECO:0000313" key="9">
    <source>
        <dbReference type="Proteomes" id="UP001524478"/>
    </source>
</evidence>
<dbReference type="EMBL" id="JANGAC010000026">
    <property type="protein sequence ID" value="MCQ4925644.1"/>
    <property type="molecule type" value="Genomic_DNA"/>
</dbReference>
<keyword evidence="6" id="KW-0342">GTP-binding</keyword>
<keyword evidence="1 6" id="KW-0963">Cytoplasm</keyword>
<reference evidence="8 9" key="1">
    <citation type="submission" date="2022-06" db="EMBL/GenBank/DDBJ databases">
        <title>Isolation of gut microbiota from human fecal samples.</title>
        <authorList>
            <person name="Pamer E.G."/>
            <person name="Barat B."/>
            <person name="Waligurski E."/>
            <person name="Medina S."/>
            <person name="Paddock L."/>
            <person name="Mostad J."/>
        </authorList>
    </citation>
    <scope>NUCLEOTIDE SEQUENCE [LARGE SCALE GENOMIC DNA]</scope>
    <source>
        <strain evidence="8 9">DFI.7.95</strain>
    </source>
</reference>
<keyword evidence="2 6" id="KW-0808">Transferase</keyword>
<evidence type="ECO:0000256" key="2">
    <source>
        <dbReference type="ARBA" id="ARBA00022679"/>
    </source>
</evidence>
<comment type="caution">
    <text evidence="8">The sequence shown here is derived from an EMBL/GenBank/DDBJ whole genome shotgun (WGS) entry which is preliminary data.</text>
</comment>
<dbReference type="Proteomes" id="UP001524478">
    <property type="component" value="Unassembled WGS sequence"/>
</dbReference>
<comment type="catalytic activity">
    <reaction evidence="6">
        <text>Mo-molybdopterin + GTP + H(+) = Mo-molybdopterin guanine dinucleotide + diphosphate</text>
        <dbReference type="Rhea" id="RHEA:34243"/>
        <dbReference type="ChEBI" id="CHEBI:15378"/>
        <dbReference type="ChEBI" id="CHEBI:33019"/>
        <dbReference type="ChEBI" id="CHEBI:37565"/>
        <dbReference type="ChEBI" id="CHEBI:71302"/>
        <dbReference type="ChEBI" id="CHEBI:71310"/>
        <dbReference type="EC" id="2.7.7.77"/>
    </reaction>
</comment>
<sequence>MKKFGAAIILAGGKSSRMGFDKQFLKIDEKRLMGLVINKLEEEFDEIIIVTNKPEEYNEFNQKIRTDIIKGMGPLSGIHSGLNEASSEYAFVIACDMPNIDIDYIRYMKKAIENKDIDICVTRIRDRIEPLHGFYSKRIIENIEKHLLSNMRAINSLITKSKTHYIEEDEVVKFSLNKDIFKNLNTIEDLDEFLLTQ</sequence>
<dbReference type="PANTHER" id="PTHR19136:SF81">
    <property type="entry name" value="MOLYBDENUM COFACTOR GUANYLYLTRANSFERASE"/>
    <property type="match status" value="1"/>
</dbReference>
<comment type="domain">
    <text evidence="6">The N-terminal domain determines nucleotide recognition and specific binding, while the C-terminal domain determines the specific binding to the target protein.</text>
</comment>
<comment type="subcellular location">
    <subcellularLocation>
        <location evidence="6">Cytoplasm</location>
    </subcellularLocation>
</comment>
<keyword evidence="6" id="KW-0501">Molybdenum cofactor biosynthesis</keyword>
<evidence type="ECO:0000259" key="7">
    <source>
        <dbReference type="Pfam" id="PF12804"/>
    </source>
</evidence>
<feature type="binding site" evidence="6">
    <location>
        <position position="22"/>
    </location>
    <ligand>
        <name>GTP</name>
        <dbReference type="ChEBI" id="CHEBI:37565"/>
    </ligand>
</feature>
<feature type="binding site" evidence="6">
    <location>
        <position position="96"/>
    </location>
    <ligand>
        <name>Mg(2+)</name>
        <dbReference type="ChEBI" id="CHEBI:18420"/>
    </ligand>
</feature>
<evidence type="ECO:0000256" key="4">
    <source>
        <dbReference type="ARBA" id="ARBA00022741"/>
    </source>
</evidence>
<evidence type="ECO:0000256" key="1">
    <source>
        <dbReference type="ARBA" id="ARBA00022490"/>
    </source>
</evidence>
<feature type="domain" description="MobA-like NTP transferase" evidence="7">
    <location>
        <begin position="7"/>
        <end position="148"/>
    </location>
</feature>
<dbReference type="InterPro" id="IPR025877">
    <property type="entry name" value="MobA-like_NTP_Trfase"/>
</dbReference>
<feature type="binding site" evidence="6">
    <location>
        <position position="67"/>
    </location>
    <ligand>
        <name>GTP</name>
        <dbReference type="ChEBI" id="CHEBI:37565"/>
    </ligand>
</feature>
<keyword evidence="4 6" id="KW-0547">Nucleotide-binding</keyword>
<organism evidence="8 9">
    <name type="scientific">Tissierella carlieri</name>
    <dbReference type="NCBI Taxonomy" id="689904"/>
    <lineage>
        <taxon>Bacteria</taxon>
        <taxon>Bacillati</taxon>
        <taxon>Bacillota</taxon>
        <taxon>Tissierellia</taxon>
        <taxon>Tissierellales</taxon>
        <taxon>Tissierellaceae</taxon>
        <taxon>Tissierella</taxon>
    </lineage>
</organism>
<evidence type="ECO:0000313" key="8">
    <source>
        <dbReference type="EMBL" id="MCQ4925644.1"/>
    </source>
</evidence>
<keyword evidence="5 6" id="KW-0460">Magnesium</keyword>
<evidence type="ECO:0000256" key="5">
    <source>
        <dbReference type="ARBA" id="ARBA00022842"/>
    </source>
</evidence>
<feature type="binding site" evidence="6">
    <location>
        <begin position="10"/>
        <end position="12"/>
    </location>
    <ligand>
        <name>GTP</name>
        <dbReference type="ChEBI" id="CHEBI:37565"/>
    </ligand>
</feature>
<comment type="caution">
    <text evidence="6">Lacks conserved residue(s) required for the propagation of feature annotation.</text>
</comment>
<protein>
    <recommendedName>
        <fullName evidence="6">Probable molybdenum cofactor guanylyltransferase</fullName>
        <shortName evidence="6">MoCo guanylyltransferase</shortName>
        <ecNumber evidence="6">2.7.7.77</ecNumber>
    </recommendedName>
    <alternativeName>
        <fullName evidence="6">GTP:molybdopterin guanylyltransferase</fullName>
    </alternativeName>
    <alternativeName>
        <fullName evidence="6">Mo-MPT guanylyltransferase</fullName>
    </alternativeName>
    <alternativeName>
        <fullName evidence="6">Molybdopterin guanylyltransferase</fullName>
    </alternativeName>
    <alternativeName>
        <fullName evidence="6">Molybdopterin-guanine dinucleotide synthase</fullName>
        <shortName evidence="6">MGD synthase</shortName>
    </alternativeName>
</protein>
<keyword evidence="3 6" id="KW-0479">Metal-binding</keyword>
<dbReference type="EC" id="2.7.7.77" evidence="6"/>
<keyword evidence="8" id="KW-0548">Nucleotidyltransferase</keyword>
<comment type="similarity">
    <text evidence="6">Belongs to the MobA family.</text>
</comment>
<evidence type="ECO:0000256" key="3">
    <source>
        <dbReference type="ARBA" id="ARBA00022723"/>
    </source>
</evidence>
<dbReference type="InterPro" id="IPR013482">
    <property type="entry name" value="Molybde_CF_guanTrfase"/>
</dbReference>
<gene>
    <name evidence="6" type="primary">mobA</name>
    <name evidence="8" type="ORF">NE686_21285</name>
</gene>
<dbReference type="CDD" id="cd02503">
    <property type="entry name" value="MobA"/>
    <property type="match status" value="1"/>
</dbReference>
<evidence type="ECO:0000256" key="6">
    <source>
        <dbReference type="HAMAP-Rule" id="MF_00316"/>
    </source>
</evidence>
<comment type="cofactor">
    <cofactor evidence="6">
        <name>Mg(2+)</name>
        <dbReference type="ChEBI" id="CHEBI:18420"/>
    </cofactor>
</comment>
<proteinExistence type="inferred from homology"/>
<dbReference type="PANTHER" id="PTHR19136">
    <property type="entry name" value="MOLYBDENUM COFACTOR GUANYLYLTRANSFERASE"/>
    <property type="match status" value="1"/>
</dbReference>
<dbReference type="Pfam" id="PF12804">
    <property type="entry name" value="NTP_transf_3"/>
    <property type="match status" value="1"/>
</dbReference>
<dbReference type="RefSeq" id="WP_216560139.1">
    <property type="nucleotide sequence ID" value="NZ_JAHLOH010000040.1"/>
</dbReference>
<name>A0ABT1SGM9_9FIRM</name>
<dbReference type="GO" id="GO:0016779">
    <property type="term" value="F:nucleotidyltransferase activity"/>
    <property type="evidence" value="ECO:0007669"/>
    <property type="project" value="UniProtKB-KW"/>
</dbReference>
<dbReference type="HAMAP" id="MF_00316">
    <property type="entry name" value="MobA"/>
    <property type="match status" value="1"/>
</dbReference>
<accession>A0ABT1SGM9</accession>
<comment type="function">
    <text evidence="6">Transfers a GMP moiety from GTP to Mo-molybdopterin (Mo-MPT) cofactor (Moco or molybdenum cofactor) to form Mo-molybdopterin guanine dinucleotide (Mo-MGD) cofactor.</text>
</comment>
<keyword evidence="9" id="KW-1185">Reference proteome</keyword>